<dbReference type="GO" id="GO:0003676">
    <property type="term" value="F:nucleic acid binding"/>
    <property type="evidence" value="ECO:0007669"/>
    <property type="project" value="InterPro"/>
</dbReference>
<dbReference type="SUPFAM" id="SSF53098">
    <property type="entry name" value="Ribonuclease H-like"/>
    <property type="match status" value="1"/>
</dbReference>
<reference evidence="3 4" key="1">
    <citation type="journal article" date="2024" name="Plant J.">
        <title>Genome sequences and population genomics reveal climatic adaptation and genomic divergence between two closely related sweetgum species.</title>
        <authorList>
            <person name="Xu W.Q."/>
            <person name="Ren C.Q."/>
            <person name="Zhang X.Y."/>
            <person name="Comes H.P."/>
            <person name="Liu X.H."/>
            <person name="Li Y.G."/>
            <person name="Kettle C.J."/>
            <person name="Jalonen R."/>
            <person name="Gaisberger H."/>
            <person name="Ma Y.Z."/>
            <person name="Qiu Y.X."/>
        </authorList>
    </citation>
    <scope>NUCLEOTIDE SEQUENCE [LARGE SCALE GENOMIC DNA]</scope>
    <source>
        <strain evidence="3">Hangzhou</strain>
    </source>
</reference>
<dbReference type="EMBL" id="JBBPBK010000103">
    <property type="protein sequence ID" value="KAK9266561.1"/>
    <property type="molecule type" value="Genomic_DNA"/>
</dbReference>
<dbReference type="CDD" id="cd06222">
    <property type="entry name" value="RNase_H_like"/>
    <property type="match status" value="1"/>
</dbReference>
<feature type="domain" description="RNase H type-1" evidence="2">
    <location>
        <begin position="82"/>
        <end position="204"/>
    </location>
</feature>
<evidence type="ECO:0000256" key="1">
    <source>
        <dbReference type="SAM" id="Phobius"/>
    </source>
</evidence>
<dbReference type="InterPro" id="IPR036397">
    <property type="entry name" value="RNaseH_sf"/>
</dbReference>
<dbReference type="InterPro" id="IPR052929">
    <property type="entry name" value="RNase_H-like_EbsB-rel"/>
</dbReference>
<comment type="caution">
    <text evidence="3">The sequence shown here is derived from an EMBL/GenBank/DDBJ whole genome shotgun (WGS) entry which is preliminary data.</text>
</comment>
<evidence type="ECO:0000259" key="2">
    <source>
        <dbReference type="Pfam" id="PF13456"/>
    </source>
</evidence>
<keyword evidence="1" id="KW-0812">Transmembrane</keyword>
<protein>
    <recommendedName>
        <fullName evidence="2">RNase H type-1 domain-containing protein</fullName>
    </recommendedName>
</protein>
<evidence type="ECO:0000313" key="3">
    <source>
        <dbReference type="EMBL" id="KAK9266561.1"/>
    </source>
</evidence>
<dbReference type="InterPro" id="IPR044730">
    <property type="entry name" value="RNase_H-like_dom_plant"/>
</dbReference>
<dbReference type="Proteomes" id="UP001415857">
    <property type="component" value="Unassembled WGS sequence"/>
</dbReference>
<dbReference type="AlphaFoldDB" id="A0AAP0N6C7"/>
<name>A0AAP0N6C7_LIQFO</name>
<dbReference type="GO" id="GO:0004523">
    <property type="term" value="F:RNA-DNA hybrid ribonuclease activity"/>
    <property type="evidence" value="ECO:0007669"/>
    <property type="project" value="InterPro"/>
</dbReference>
<dbReference type="Pfam" id="PF13456">
    <property type="entry name" value="RVT_3"/>
    <property type="match status" value="1"/>
</dbReference>
<feature type="transmembrane region" description="Helical" evidence="1">
    <location>
        <begin position="12"/>
        <end position="31"/>
    </location>
</feature>
<keyword evidence="1" id="KW-1133">Transmembrane helix</keyword>
<organism evidence="3 4">
    <name type="scientific">Liquidambar formosana</name>
    <name type="common">Formosan gum</name>
    <dbReference type="NCBI Taxonomy" id="63359"/>
    <lineage>
        <taxon>Eukaryota</taxon>
        <taxon>Viridiplantae</taxon>
        <taxon>Streptophyta</taxon>
        <taxon>Embryophyta</taxon>
        <taxon>Tracheophyta</taxon>
        <taxon>Spermatophyta</taxon>
        <taxon>Magnoliopsida</taxon>
        <taxon>eudicotyledons</taxon>
        <taxon>Gunneridae</taxon>
        <taxon>Pentapetalae</taxon>
        <taxon>Saxifragales</taxon>
        <taxon>Altingiaceae</taxon>
        <taxon>Liquidambar</taxon>
    </lineage>
</organism>
<keyword evidence="4" id="KW-1185">Reference proteome</keyword>
<sequence length="212" mass="23424">MDVVHRVDNNGVALFFMILWAIWWNRNMLVFEGVQSGAREIVDMARCLLIDYTNALQDHKAINNSMQIKWHPPPIGSFKVSVDGAIFAESRSVGFGAIVRDSAGRVIATTSKHNNGDFQANVVEALGVHFAVQFVRELGLHSVMIEGDNLEVINAINSQETNLTAWVLILEDVQDALIGHFGTITFGHIRRDGNKVAYGLAQHAQNVEGSMI</sequence>
<dbReference type="Gene3D" id="3.30.420.10">
    <property type="entry name" value="Ribonuclease H-like superfamily/Ribonuclease H"/>
    <property type="match status" value="1"/>
</dbReference>
<dbReference type="InterPro" id="IPR012337">
    <property type="entry name" value="RNaseH-like_sf"/>
</dbReference>
<evidence type="ECO:0000313" key="4">
    <source>
        <dbReference type="Proteomes" id="UP001415857"/>
    </source>
</evidence>
<keyword evidence="1" id="KW-0472">Membrane</keyword>
<dbReference type="PANTHER" id="PTHR47074">
    <property type="entry name" value="BNAC02G40300D PROTEIN"/>
    <property type="match status" value="1"/>
</dbReference>
<dbReference type="InterPro" id="IPR002156">
    <property type="entry name" value="RNaseH_domain"/>
</dbReference>
<gene>
    <name evidence="3" type="ORF">L1049_021494</name>
</gene>
<proteinExistence type="predicted"/>
<dbReference type="PANTHER" id="PTHR47074:SF48">
    <property type="entry name" value="POLYNUCLEOTIDYL TRANSFERASE, RIBONUCLEASE H-LIKE SUPERFAMILY PROTEIN"/>
    <property type="match status" value="1"/>
</dbReference>
<accession>A0AAP0N6C7</accession>